<feature type="region of interest" description="Disordered" evidence="1">
    <location>
        <begin position="224"/>
        <end position="306"/>
    </location>
</feature>
<dbReference type="AlphaFoldDB" id="A0AAD7GN96"/>
<comment type="caution">
    <text evidence="2">The sequence shown here is derived from an EMBL/GenBank/DDBJ whole genome shotgun (WGS) entry which is preliminary data.</text>
</comment>
<gene>
    <name evidence="2" type="ORF">B0H17DRAFT_1130674</name>
</gene>
<organism evidence="2 3">
    <name type="scientific">Mycena rosella</name>
    <name type="common">Pink bonnet</name>
    <name type="synonym">Agaricus rosellus</name>
    <dbReference type="NCBI Taxonomy" id="1033263"/>
    <lineage>
        <taxon>Eukaryota</taxon>
        <taxon>Fungi</taxon>
        <taxon>Dikarya</taxon>
        <taxon>Basidiomycota</taxon>
        <taxon>Agaricomycotina</taxon>
        <taxon>Agaricomycetes</taxon>
        <taxon>Agaricomycetidae</taxon>
        <taxon>Agaricales</taxon>
        <taxon>Marasmiineae</taxon>
        <taxon>Mycenaceae</taxon>
        <taxon>Mycena</taxon>
    </lineage>
</organism>
<protein>
    <submittedName>
        <fullName evidence="2">Uncharacterized protein</fullName>
    </submittedName>
</protein>
<evidence type="ECO:0000256" key="1">
    <source>
        <dbReference type="SAM" id="MobiDB-lite"/>
    </source>
</evidence>
<name>A0AAD7GN96_MYCRO</name>
<accession>A0AAD7GN96</accession>
<reference evidence="2" key="1">
    <citation type="submission" date="2023-03" db="EMBL/GenBank/DDBJ databases">
        <title>Massive genome expansion in bonnet fungi (Mycena s.s.) driven by repeated elements and novel gene families across ecological guilds.</title>
        <authorList>
            <consortium name="Lawrence Berkeley National Laboratory"/>
            <person name="Harder C.B."/>
            <person name="Miyauchi S."/>
            <person name="Viragh M."/>
            <person name="Kuo A."/>
            <person name="Thoen E."/>
            <person name="Andreopoulos B."/>
            <person name="Lu D."/>
            <person name="Skrede I."/>
            <person name="Drula E."/>
            <person name="Henrissat B."/>
            <person name="Morin E."/>
            <person name="Kohler A."/>
            <person name="Barry K."/>
            <person name="LaButti K."/>
            <person name="Morin E."/>
            <person name="Salamov A."/>
            <person name="Lipzen A."/>
            <person name="Mereny Z."/>
            <person name="Hegedus B."/>
            <person name="Baldrian P."/>
            <person name="Stursova M."/>
            <person name="Weitz H."/>
            <person name="Taylor A."/>
            <person name="Grigoriev I.V."/>
            <person name="Nagy L.G."/>
            <person name="Martin F."/>
            <person name="Kauserud H."/>
        </authorList>
    </citation>
    <scope>NUCLEOTIDE SEQUENCE</scope>
    <source>
        <strain evidence="2">CBHHK067</strain>
    </source>
</reference>
<evidence type="ECO:0000313" key="3">
    <source>
        <dbReference type="Proteomes" id="UP001221757"/>
    </source>
</evidence>
<proteinExistence type="predicted"/>
<sequence>MVGVLPPLRDNRYLYKYIGERLGFSGVLVWPNLVVLDLTFRITGLFEEDDIWDHDEKFMPFVPLRFELSRWVEDMLETLEMSPAVTHLTLRWTSPSGDQPPSISTFLERLALQPDSPHTPLLPAIQRIEIDATEQSMAMLHTRCFPDSTPESSRLTAIVLYRDMEDSAEQVQTDSFFVEDIRNMKEMRADVSSERWSDDGDWNPATPMGCTVRTKMALALTNRWRSRLNRKPGDPADIEVKEDGAGAENSGQGLSRSRQAAESEDLGEDGKAAVAIQRSRWHSEAERPPEGGSEQESKGTAWNWTDAVDGGKILEFHSQL</sequence>
<keyword evidence="3" id="KW-1185">Reference proteome</keyword>
<feature type="compositionally biased region" description="Polar residues" evidence="1">
    <location>
        <begin position="249"/>
        <end position="260"/>
    </location>
</feature>
<evidence type="ECO:0000313" key="2">
    <source>
        <dbReference type="EMBL" id="KAJ7697036.1"/>
    </source>
</evidence>
<dbReference type="Proteomes" id="UP001221757">
    <property type="component" value="Unassembled WGS sequence"/>
</dbReference>
<dbReference type="EMBL" id="JARKIE010000032">
    <property type="protein sequence ID" value="KAJ7697036.1"/>
    <property type="molecule type" value="Genomic_DNA"/>
</dbReference>
<feature type="compositionally biased region" description="Basic and acidic residues" evidence="1">
    <location>
        <begin position="231"/>
        <end position="244"/>
    </location>
</feature>